<sequence length="108" mass="12354">MLELMKEYDADILYNIGKVNVVVDALNRRSMGSLSYLQLEKSEIACEIHHLANLGIRLLDSGGTRVTIQDMETSSLVTEVKERQYEDHVIAHYRDTTPQKEKTPFDIT</sequence>
<accession>A0A1U7YIP6</accession>
<dbReference type="Proteomes" id="UP000189701">
    <property type="component" value="Unplaced"/>
</dbReference>
<evidence type="ECO:0000313" key="2">
    <source>
        <dbReference type="RefSeq" id="XP_009799134.1"/>
    </source>
</evidence>
<name>A0A1U7YIP6_NICSY</name>
<reference evidence="2" key="2">
    <citation type="submission" date="2025-08" db="UniProtKB">
        <authorList>
            <consortium name="RefSeq"/>
        </authorList>
    </citation>
    <scope>IDENTIFICATION</scope>
    <source>
        <tissue evidence="2">Leaf</tissue>
    </source>
</reference>
<gene>
    <name evidence="2" type="primary">LOC104245250</name>
</gene>
<protein>
    <submittedName>
        <fullName evidence="2">Uncharacterized protein LOC104245250</fullName>
    </submittedName>
</protein>
<keyword evidence="1" id="KW-1185">Reference proteome</keyword>
<organism evidence="1 2">
    <name type="scientific">Nicotiana sylvestris</name>
    <name type="common">Wood tobacco</name>
    <name type="synonym">South American tobacco</name>
    <dbReference type="NCBI Taxonomy" id="4096"/>
    <lineage>
        <taxon>Eukaryota</taxon>
        <taxon>Viridiplantae</taxon>
        <taxon>Streptophyta</taxon>
        <taxon>Embryophyta</taxon>
        <taxon>Tracheophyta</taxon>
        <taxon>Spermatophyta</taxon>
        <taxon>Magnoliopsida</taxon>
        <taxon>eudicotyledons</taxon>
        <taxon>Gunneridae</taxon>
        <taxon>Pentapetalae</taxon>
        <taxon>asterids</taxon>
        <taxon>lamiids</taxon>
        <taxon>Solanales</taxon>
        <taxon>Solanaceae</taxon>
        <taxon>Nicotianoideae</taxon>
        <taxon>Nicotianeae</taxon>
        <taxon>Nicotiana</taxon>
    </lineage>
</organism>
<proteinExistence type="predicted"/>
<dbReference type="RefSeq" id="XP_009799134.1">
    <property type="nucleotide sequence ID" value="XM_009800832.1"/>
</dbReference>
<dbReference type="AlphaFoldDB" id="A0A1U7YIP6"/>
<reference evidence="1" key="1">
    <citation type="journal article" date="2013" name="Genome Biol.">
        <title>Reference genomes and transcriptomes of Nicotiana sylvestris and Nicotiana tomentosiformis.</title>
        <authorList>
            <person name="Sierro N."/>
            <person name="Battey J.N."/>
            <person name="Ouadi S."/>
            <person name="Bovet L."/>
            <person name="Goepfert S."/>
            <person name="Bakaher N."/>
            <person name="Peitsch M.C."/>
            <person name="Ivanov N.V."/>
        </authorList>
    </citation>
    <scope>NUCLEOTIDE SEQUENCE [LARGE SCALE GENOMIC DNA]</scope>
</reference>
<evidence type="ECO:0000313" key="1">
    <source>
        <dbReference type="Proteomes" id="UP000189701"/>
    </source>
</evidence>